<name>A0A538U936_UNCEI</name>
<proteinExistence type="predicted"/>
<protein>
    <submittedName>
        <fullName evidence="2">Uncharacterized protein</fullName>
    </submittedName>
</protein>
<comment type="caution">
    <text evidence="2">The sequence shown here is derived from an EMBL/GenBank/DDBJ whole genome shotgun (WGS) entry which is preliminary data.</text>
</comment>
<feature type="chain" id="PRO_5021997488" evidence="1">
    <location>
        <begin position="33"/>
        <end position="424"/>
    </location>
</feature>
<feature type="signal peptide" evidence="1">
    <location>
        <begin position="1"/>
        <end position="32"/>
    </location>
</feature>
<keyword evidence="1" id="KW-0732">Signal</keyword>
<reference evidence="2 3" key="1">
    <citation type="journal article" date="2019" name="Nat. Microbiol.">
        <title>Mediterranean grassland soil C-N compound turnover is dependent on rainfall and depth, and is mediated by genomically divergent microorganisms.</title>
        <authorList>
            <person name="Diamond S."/>
            <person name="Andeer P.F."/>
            <person name="Li Z."/>
            <person name="Crits-Christoph A."/>
            <person name="Burstein D."/>
            <person name="Anantharaman K."/>
            <person name="Lane K.R."/>
            <person name="Thomas B.C."/>
            <person name="Pan C."/>
            <person name="Northen T.R."/>
            <person name="Banfield J.F."/>
        </authorList>
    </citation>
    <scope>NUCLEOTIDE SEQUENCE [LARGE SCALE GENOMIC DNA]</scope>
    <source>
        <strain evidence="2">WS_11</strain>
    </source>
</reference>
<evidence type="ECO:0000313" key="2">
    <source>
        <dbReference type="EMBL" id="TMQ72239.1"/>
    </source>
</evidence>
<evidence type="ECO:0000256" key="1">
    <source>
        <dbReference type="SAM" id="SignalP"/>
    </source>
</evidence>
<evidence type="ECO:0000313" key="3">
    <source>
        <dbReference type="Proteomes" id="UP000319771"/>
    </source>
</evidence>
<organism evidence="2 3">
    <name type="scientific">Eiseniibacteriota bacterium</name>
    <dbReference type="NCBI Taxonomy" id="2212470"/>
    <lineage>
        <taxon>Bacteria</taxon>
        <taxon>Candidatus Eiseniibacteriota</taxon>
    </lineage>
</organism>
<dbReference type="EMBL" id="VBPB01000115">
    <property type="protein sequence ID" value="TMQ72239.1"/>
    <property type="molecule type" value="Genomic_DNA"/>
</dbReference>
<dbReference type="Proteomes" id="UP000319771">
    <property type="component" value="Unassembled WGS sequence"/>
</dbReference>
<accession>A0A538U936</accession>
<dbReference type="AlphaFoldDB" id="A0A538U936"/>
<gene>
    <name evidence="2" type="ORF">E6K81_07975</name>
</gene>
<sequence>MTPRAVRARADAFAALLAAAALVLAAARPARAGSEEFSTFSVEAQEEDDESTIDHLLARPPREWAREWERAPLAVRTSQACLTSGQWLDQTELKLRAPLGRSAFFGLDLAQERDDQVDYQYLDFSFHFPTRLGTAVGMFRPFHDKSRQDFAFMWDVGSDTSAFQLRLVAGLEDMFNNLWAFRQSRVGGVSEPYLRHPYEPGLRMVVRRPWLRAEVGGRYLTPGTKRLSALGNPGVTSLAKLWGTRAWASVETRALGLDWEVRSTNHQAASSEAPVAQPKPDNRDFRRQWTIETAASRRLTPRFTAELRWLYQERTQIHAPPFGPRTFAGVDRVLQAEGRWRPNQRLAMRLGAMVDRITITQTGAPSPVVLPTYGTRKESRAYLGLIARFGRVSVQGVEGFELDHEPYEVTLWHDKGFLQLQSTF</sequence>